<organism evidence="2 3">
    <name type="scientific">Adineta steineri</name>
    <dbReference type="NCBI Taxonomy" id="433720"/>
    <lineage>
        <taxon>Eukaryota</taxon>
        <taxon>Metazoa</taxon>
        <taxon>Spiralia</taxon>
        <taxon>Gnathifera</taxon>
        <taxon>Rotifera</taxon>
        <taxon>Eurotatoria</taxon>
        <taxon>Bdelloidea</taxon>
        <taxon>Adinetida</taxon>
        <taxon>Adinetidae</taxon>
        <taxon>Adineta</taxon>
    </lineage>
</organism>
<proteinExistence type="predicted"/>
<gene>
    <name evidence="2" type="ORF">OXD698_LOCUS49432</name>
</gene>
<dbReference type="Proteomes" id="UP000663844">
    <property type="component" value="Unassembled WGS sequence"/>
</dbReference>
<evidence type="ECO:0000256" key="1">
    <source>
        <dbReference type="SAM" id="MobiDB-lite"/>
    </source>
</evidence>
<comment type="caution">
    <text evidence="2">The sequence shown here is derived from an EMBL/GenBank/DDBJ whole genome shotgun (WGS) entry which is preliminary data.</text>
</comment>
<name>A0A820LWZ8_9BILA</name>
<dbReference type="AlphaFoldDB" id="A0A820LWZ8"/>
<evidence type="ECO:0000313" key="2">
    <source>
        <dbReference type="EMBL" id="CAF4363313.1"/>
    </source>
</evidence>
<protein>
    <submittedName>
        <fullName evidence="2">Uncharacterized protein</fullName>
    </submittedName>
</protein>
<accession>A0A820LWZ8</accession>
<evidence type="ECO:0000313" key="3">
    <source>
        <dbReference type="Proteomes" id="UP000663844"/>
    </source>
</evidence>
<feature type="region of interest" description="Disordered" evidence="1">
    <location>
        <begin position="1"/>
        <end position="25"/>
    </location>
</feature>
<feature type="non-terminal residue" evidence="2">
    <location>
        <position position="25"/>
    </location>
</feature>
<sequence>MLGSSNENMATQLGTLETDLRSYAS</sequence>
<reference evidence="2" key="1">
    <citation type="submission" date="2021-02" db="EMBL/GenBank/DDBJ databases">
        <authorList>
            <person name="Nowell W R."/>
        </authorList>
    </citation>
    <scope>NUCLEOTIDE SEQUENCE</scope>
</reference>
<dbReference type="EMBL" id="CAJOAZ010022181">
    <property type="protein sequence ID" value="CAF4363313.1"/>
    <property type="molecule type" value="Genomic_DNA"/>
</dbReference>
<feature type="compositionally biased region" description="Polar residues" evidence="1">
    <location>
        <begin position="1"/>
        <end position="15"/>
    </location>
</feature>